<evidence type="ECO:0000256" key="1">
    <source>
        <dbReference type="SAM" id="Phobius"/>
    </source>
</evidence>
<dbReference type="EMBL" id="WWBZ02000022">
    <property type="protein sequence ID" value="KAF4308616.1"/>
    <property type="molecule type" value="Genomic_DNA"/>
</dbReference>
<dbReference type="AlphaFoldDB" id="A0A8H4IW43"/>
<feature type="transmembrane region" description="Helical" evidence="1">
    <location>
        <begin position="45"/>
        <end position="65"/>
    </location>
</feature>
<evidence type="ECO:0000313" key="3">
    <source>
        <dbReference type="Proteomes" id="UP000572817"/>
    </source>
</evidence>
<organism evidence="2 3">
    <name type="scientific">Botryosphaeria dothidea</name>
    <dbReference type="NCBI Taxonomy" id="55169"/>
    <lineage>
        <taxon>Eukaryota</taxon>
        <taxon>Fungi</taxon>
        <taxon>Dikarya</taxon>
        <taxon>Ascomycota</taxon>
        <taxon>Pezizomycotina</taxon>
        <taxon>Dothideomycetes</taxon>
        <taxon>Dothideomycetes incertae sedis</taxon>
        <taxon>Botryosphaeriales</taxon>
        <taxon>Botryosphaeriaceae</taxon>
        <taxon>Botryosphaeria</taxon>
    </lineage>
</organism>
<evidence type="ECO:0000313" key="2">
    <source>
        <dbReference type="EMBL" id="KAF4308616.1"/>
    </source>
</evidence>
<reference evidence="2" key="1">
    <citation type="submission" date="2020-04" db="EMBL/GenBank/DDBJ databases">
        <title>Genome Assembly and Annotation of Botryosphaeria dothidea sdau 11-99, a Latent Pathogen of Apple Fruit Ring Rot in China.</title>
        <authorList>
            <person name="Yu C."/>
            <person name="Diao Y."/>
            <person name="Lu Q."/>
            <person name="Zhao J."/>
            <person name="Cui S."/>
            <person name="Peng C."/>
            <person name="He B."/>
            <person name="Liu H."/>
        </authorList>
    </citation>
    <scope>NUCLEOTIDE SEQUENCE [LARGE SCALE GENOMIC DNA]</scope>
    <source>
        <strain evidence="2">Sdau11-99</strain>
    </source>
</reference>
<sequence length="92" mass="10082">MSISRRGRSGGKFSFPILAPIRAKATASSAVVHVGTLETPAIYKNIMALMATIPAMLTLGLMIVIPDERYIDRAFPRMVRSTVYVSMARLVK</sequence>
<accession>A0A8H4IW43</accession>
<gene>
    <name evidence="2" type="ORF">GTA08_BOTSDO04220</name>
</gene>
<comment type="caution">
    <text evidence="2">The sequence shown here is derived from an EMBL/GenBank/DDBJ whole genome shotgun (WGS) entry which is preliminary data.</text>
</comment>
<keyword evidence="1" id="KW-0472">Membrane</keyword>
<keyword evidence="1" id="KW-1133">Transmembrane helix</keyword>
<dbReference type="Proteomes" id="UP000572817">
    <property type="component" value="Unassembled WGS sequence"/>
</dbReference>
<name>A0A8H4IW43_9PEZI</name>
<proteinExistence type="predicted"/>
<keyword evidence="3" id="KW-1185">Reference proteome</keyword>
<protein>
    <submittedName>
        <fullName evidence="2">Uncharacterized protein</fullName>
    </submittedName>
</protein>
<keyword evidence="1" id="KW-0812">Transmembrane</keyword>